<dbReference type="CDD" id="cd18609">
    <property type="entry name" value="GH32-like"/>
    <property type="match status" value="1"/>
</dbReference>
<reference evidence="6 7" key="1">
    <citation type="submission" date="2019-07" db="EMBL/GenBank/DDBJ databases">
        <title>Whole genome shotgun sequence of Cellulomonas composti NBRC 100758.</title>
        <authorList>
            <person name="Hosoyama A."/>
            <person name="Uohara A."/>
            <person name="Ohji S."/>
            <person name="Ichikawa N."/>
        </authorList>
    </citation>
    <scope>NUCLEOTIDE SEQUENCE [LARGE SCALE GENOMIC DNA]</scope>
    <source>
        <strain evidence="6 7">NBRC 100758</strain>
    </source>
</reference>
<dbReference type="Proteomes" id="UP000321720">
    <property type="component" value="Unassembled WGS sequence"/>
</dbReference>
<dbReference type="PANTHER" id="PTHR43101:SF1">
    <property type="entry name" value="BETA-FRUCTOSIDASE"/>
    <property type="match status" value="1"/>
</dbReference>
<dbReference type="InterPro" id="IPR013148">
    <property type="entry name" value="Glyco_hydro_32_N"/>
</dbReference>
<evidence type="ECO:0000313" key="7">
    <source>
        <dbReference type="Proteomes" id="UP000321720"/>
    </source>
</evidence>
<organism evidence="6 7">
    <name type="scientific">Cellulomonas composti</name>
    <dbReference type="NCBI Taxonomy" id="266130"/>
    <lineage>
        <taxon>Bacteria</taxon>
        <taxon>Bacillati</taxon>
        <taxon>Actinomycetota</taxon>
        <taxon>Actinomycetes</taxon>
        <taxon>Micrococcales</taxon>
        <taxon>Cellulomonadaceae</taxon>
        <taxon>Cellulomonas</taxon>
    </lineage>
</organism>
<proteinExistence type="inferred from homology"/>
<dbReference type="RefSeq" id="WP_146842079.1">
    <property type="nucleotide sequence ID" value="NZ_BJWG01000003.1"/>
</dbReference>
<dbReference type="GO" id="GO:0005975">
    <property type="term" value="P:carbohydrate metabolic process"/>
    <property type="evidence" value="ECO:0007669"/>
    <property type="project" value="InterPro"/>
</dbReference>
<evidence type="ECO:0000259" key="5">
    <source>
        <dbReference type="Pfam" id="PF00251"/>
    </source>
</evidence>
<evidence type="ECO:0000256" key="4">
    <source>
        <dbReference type="ARBA" id="ARBA00023295"/>
    </source>
</evidence>
<evidence type="ECO:0000256" key="3">
    <source>
        <dbReference type="ARBA" id="ARBA00022801"/>
    </source>
</evidence>
<sequence length="321" mass="35899">MLLLDDFWTWDFWIAKDRDDYHVFYLKAPKTLGDPDQRHWNARIGHAVGTDLRTWRELPDALGPGAEGSWDDLATWTGSVLRADDRWHLFYTGVDRRDRGAHQRIGLATSDDLLTWTKHPDPVLVLDERWYEGVAPGWGAVDWRDPWVYRSTEHDEYRMLFTARAPGGPVDERGVIGQARSADLLTWEALPPAAAPREFGHMEVPQLFSEQGRWYLPYSVYAAQHSERRTAVSPGETGTHYLLGPAESGPWSSPGHSFFSGGDGELYAGRFERDPDGRLVFLAFLQFVGGGPFVGGLSDPLPVDVGADGRLSLVSSPVAIP</sequence>
<dbReference type="OrthoDB" id="9759709at2"/>
<name>A0A511J8X9_9CELL</name>
<dbReference type="SMART" id="SM00640">
    <property type="entry name" value="Glyco_32"/>
    <property type="match status" value="1"/>
</dbReference>
<dbReference type="InterPro" id="IPR023296">
    <property type="entry name" value="Glyco_hydro_beta-prop_sf"/>
</dbReference>
<dbReference type="SUPFAM" id="SSF75005">
    <property type="entry name" value="Arabinanase/levansucrase/invertase"/>
    <property type="match status" value="1"/>
</dbReference>
<comment type="similarity">
    <text evidence="1">Belongs to the glycosyl hydrolase 32 family.</text>
</comment>
<dbReference type="Pfam" id="PF00251">
    <property type="entry name" value="Glyco_hydro_32N"/>
    <property type="match status" value="1"/>
</dbReference>
<dbReference type="AlphaFoldDB" id="A0A511J8X9"/>
<feature type="domain" description="Glycosyl hydrolase family 32 N-terminal" evidence="5">
    <location>
        <begin position="18"/>
        <end position="286"/>
    </location>
</feature>
<accession>A0A511J8X9</accession>
<dbReference type="EC" id="3.2.1.26" evidence="2"/>
<dbReference type="GO" id="GO:0004564">
    <property type="term" value="F:beta-fructofuranosidase activity"/>
    <property type="evidence" value="ECO:0007669"/>
    <property type="project" value="UniProtKB-EC"/>
</dbReference>
<dbReference type="InterPro" id="IPR001362">
    <property type="entry name" value="Glyco_hydro_32"/>
</dbReference>
<keyword evidence="7" id="KW-1185">Reference proteome</keyword>
<dbReference type="EMBL" id="BJWG01000003">
    <property type="protein sequence ID" value="GEL94442.1"/>
    <property type="molecule type" value="Genomic_DNA"/>
</dbReference>
<dbReference type="Gene3D" id="2.115.10.20">
    <property type="entry name" value="Glycosyl hydrolase domain, family 43"/>
    <property type="match status" value="1"/>
</dbReference>
<evidence type="ECO:0000256" key="2">
    <source>
        <dbReference type="ARBA" id="ARBA00012758"/>
    </source>
</evidence>
<comment type="caution">
    <text evidence="6">The sequence shown here is derived from an EMBL/GenBank/DDBJ whole genome shotgun (WGS) entry which is preliminary data.</text>
</comment>
<evidence type="ECO:0000256" key="1">
    <source>
        <dbReference type="ARBA" id="ARBA00009902"/>
    </source>
</evidence>
<dbReference type="InterPro" id="IPR051214">
    <property type="entry name" value="GH32_Enzymes"/>
</dbReference>
<dbReference type="PANTHER" id="PTHR43101">
    <property type="entry name" value="BETA-FRUCTOSIDASE"/>
    <property type="match status" value="1"/>
</dbReference>
<keyword evidence="3" id="KW-0378">Hydrolase</keyword>
<keyword evidence="4" id="KW-0326">Glycosidase</keyword>
<evidence type="ECO:0000313" key="6">
    <source>
        <dbReference type="EMBL" id="GEL94442.1"/>
    </source>
</evidence>
<gene>
    <name evidence="6" type="ORF">CCO02nite_11000</name>
</gene>
<protein>
    <recommendedName>
        <fullName evidence="2">beta-fructofuranosidase</fullName>
        <ecNumber evidence="2">3.2.1.26</ecNumber>
    </recommendedName>
</protein>